<feature type="compositionally biased region" description="Acidic residues" evidence="1">
    <location>
        <begin position="177"/>
        <end position="195"/>
    </location>
</feature>
<dbReference type="WBParaSite" id="maker-unitig_28368-snap-gene-0.2-mRNA-1">
    <property type="protein sequence ID" value="maker-unitig_28368-snap-gene-0.2-mRNA-1"/>
    <property type="gene ID" value="maker-unitig_28368-snap-gene-0.2"/>
</dbReference>
<feature type="compositionally biased region" description="Polar residues" evidence="1">
    <location>
        <begin position="312"/>
        <end position="324"/>
    </location>
</feature>
<feature type="signal peptide" evidence="2">
    <location>
        <begin position="1"/>
        <end position="23"/>
    </location>
</feature>
<protein>
    <submittedName>
        <fullName evidence="4">BLM10_mid domain-containing protein</fullName>
    </submittedName>
</protein>
<proteinExistence type="predicted"/>
<accession>A0A1I8FBT7</accession>
<sequence length="649" mass="68321">ACSGFWSVLVRFWSGLCPASGRACRFWSGCPASGRACPAYWSGSASGAGLSASGRACPAFWSGFRLWSGLSGFWFWSGLSGFWSGSGLSDPLATATRRPLLRLVLVGERRLPRPSHGSDTPRRHTAGSSELARSCRHLRRLHPPLPLRPPAATAAPPSPLLQATEDEELSAGRSMSPEEDSADDEDDDDLPMVDADVDEDDDCLQAAASATTASANSWSAASSAVDAPCENRRRWRCAADVAALAATFRQLRRICRLHPTGRRQLAEWLRRWRHAASRRSRARILVSCLSSGAAEGEPAGLPYGEAAGGRETLSSRAARPQQTGADARQRQNRHRSGLWATGCVFAPVVPTARTARCLLCAKSGRPQLARRPSAAAVATRGTPRGRPAGPADGPRCELTDPGPACPLLKRLLGAAGNQEEPERRTAERIRVLLAWAGSHFDDFAASPGASRVLLRLDQLLGAAAGGGGGRRAAAAAARLHPSLAALPCRAPEPPLAAQGATAVNSVRRIAELDDDIDQVDAGSPAAPARVPSLNGARVSCGCHACSSCRRRCRVASSFRLLQGPAAQKKLAAAVNDAMANDADEVDEVRGFRQWGSACWMVSVSPGLVVRPSGGWRRVVQLPIWLCGGGGGGCGGGGVRLYLAGPSEPV</sequence>
<feature type="compositionally biased region" description="Low complexity" evidence="1">
    <location>
        <begin position="378"/>
        <end position="393"/>
    </location>
</feature>
<feature type="region of interest" description="Disordered" evidence="1">
    <location>
        <begin position="371"/>
        <end position="397"/>
    </location>
</feature>
<keyword evidence="2" id="KW-0732">Signal</keyword>
<feature type="region of interest" description="Disordered" evidence="1">
    <location>
        <begin position="165"/>
        <end position="195"/>
    </location>
</feature>
<evidence type="ECO:0000256" key="2">
    <source>
        <dbReference type="SAM" id="SignalP"/>
    </source>
</evidence>
<dbReference type="Proteomes" id="UP000095280">
    <property type="component" value="Unplaced"/>
</dbReference>
<evidence type="ECO:0000313" key="3">
    <source>
        <dbReference type="Proteomes" id="UP000095280"/>
    </source>
</evidence>
<feature type="region of interest" description="Disordered" evidence="1">
    <location>
        <begin position="111"/>
        <end position="130"/>
    </location>
</feature>
<reference evidence="4" key="1">
    <citation type="submission" date="2016-11" db="UniProtKB">
        <authorList>
            <consortium name="WormBaseParasite"/>
        </authorList>
    </citation>
    <scope>IDENTIFICATION</scope>
</reference>
<evidence type="ECO:0000256" key="1">
    <source>
        <dbReference type="SAM" id="MobiDB-lite"/>
    </source>
</evidence>
<organism evidence="3 4">
    <name type="scientific">Macrostomum lignano</name>
    <dbReference type="NCBI Taxonomy" id="282301"/>
    <lineage>
        <taxon>Eukaryota</taxon>
        <taxon>Metazoa</taxon>
        <taxon>Spiralia</taxon>
        <taxon>Lophotrochozoa</taxon>
        <taxon>Platyhelminthes</taxon>
        <taxon>Rhabditophora</taxon>
        <taxon>Macrostomorpha</taxon>
        <taxon>Macrostomida</taxon>
        <taxon>Macrostomidae</taxon>
        <taxon>Macrostomum</taxon>
    </lineage>
</organism>
<dbReference type="AlphaFoldDB" id="A0A1I8FBT7"/>
<feature type="chain" id="PRO_5009318620" evidence="2">
    <location>
        <begin position="24"/>
        <end position="649"/>
    </location>
</feature>
<keyword evidence="3" id="KW-1185">Reference proteome</keyword>
<evidence type="ECO:0000313" key="4">
    <source>
        <dbReference type="WBParaSite" id="maker-unitig_28368-snap-gene-0.2-mRNA-1"/>
    </source>
</evidence>
<name>A0A1I8FBT7_9PLAT</name>
<feature type="region of interest" description="Disordered" evidence="1">
    <location>
        <begin position="293"/>
        <end position="333"/>
    </location>
</feature>